<feature type="binding site" evidence="4">
    <location>
        <position position="225"/>
    </location>
    <ligand>
        <name>Zn(2+)</name>
        <dbReference type="ChEBI" id="CHEBI:29105"/>
        <label>2</label>
        <note>catalytic</note>
    </ligand>
</feature>
<name>A0A9X4F0W9_9VIBR</name>
<comment type="caution">
    <text evidence="6">The sequence shown here is derived from an EMBL/GenBank/DDBJ whole genome shotgun (WGS) entry which is preliminary data.</text>
</comment>
<evidence type="ECO:0000256" key="3">
    <source>
        <dbReference type="PIRSR" id="PIRSR001238-2"/>
    </source>
</evidence>
<keyword evidence="1 4" id="KW-0862">Zinc</keyword>
<dbReference type="Pfam" id="PF01979">
    <property type="entry name" value="Amidohydro_1"/>
    <property type="match status" value="1"/>
</dbReference>
<accession>A0A9X4F0W9</accession>
<feature type="binding site" evidence="3">
    <location>
        <begin position="69"/>
        <end position="71"/>
    </location>
    <ligand>
        <name>substrate</name>
    </ligand>
</feature>
<dbReference type="Gene3D" id="3.20.20.140">
    <property type="entry name" value="Metal-dependent hydrolases"/>
    <property type="match status" value="1"/>
</dbReference>
<dbReference type="SUPFAM" id="SSF51556">
    <property type="entry name" value="Metallo-dependent hydrolases"/>
    <property type="match status" value="1"/>
</dbReference>
<feature type="binding site" evidence="4">
    <location>
        <position position="286"/>
    </location>
    <ligand>
        <name>Zn(2+)</name>
        <dbReference type="ChEBI" id="CHEBI:29105"/>
        <label>1</label>
        <note>catalytic</note>
    </ligand>
</feature>
<dbReference type="GO" id="GO:0008237">
    <property type="term" value="F:metallopeptidase activity"/>
    <property type="evidence" value="ECO:0007669"/>
    <property type="project" value="UniProtKB-KW"/>
</dbReference>
<evidence type="ECO:0000256" key="4">
    <source>
        <dbReference type="PIRSR" id="PIRSR001238-3"/>
    </source>
</evidence>
<dbReference type="GO" id="GO:0016810">
    <property type="term" value="F:hydrolase activity, acting on carbon-nitrogen (but not peptide) bonds"/>
    <property type="evidence" value="ECO:0007669"/>
    <property type="project" value="InterPro"/>
</dbReference>
<evidence type="ECO:0000313" key="6">
    <source>
        <dbReference type="EMBL" id="MDE1244160.1"/>
    </source>
</evidence>
<keyword evidence="1 4" id="KW-0479">Metal-binding</keyword>
<feature type="binding site" evidence="3">
    <location>
        <position position="290"/>
    </location>
    <ligand>
        <name>substrate</name>
    </ligand>
</feature>
<dbReference type="PIRSF" id="PIRSF001238">
    <property type="entry name" value="IadA"/>
    <property type="match status" value="1"/>
</dbReference>
<feature type="domain" description="Amidohydrolase-related" evidence="5">
    <location>
        <begin position="54"/>
        <end position="371"/>
    </location>
</feature>
<feature type="active site" description="Proton acceptor" evidence="2">
    <location>
        <position position="286"/>
    </location>
</feature>
<dbReference type="NCBIfam" id="TIGR01975">
    <property type="entry name" value="isoAsp_dipep"/>
    <property type="match status" value="1"/>
</dbReference>
<comment type="function">
    <text evidence="1">Catalyzes the hydrolytic cleavage of a subset of L-isoaspartyl (L-beta-aspartyl) dipeptides. Used to degrade proteins damaged by L-isoaspartyl residues formation.</text>
</comment>
<organism evidence="6 7">
    <name type="scientific">Vibrio aestuarianus</name>
    <dbReference type="NCBI Taxonomy" id="28171"/>
    <lineage>
        <taxon>Bacteria</taxon>
        <taxon>Pseudomonadati</taxon>
        <taxon>Pseudomonadota</taxon>
        <taxon>Gammaproteobacteria</taxon>
        <taxon>Vibrionales</taxon>
        <taxon>Vibrionaceae</taxon>
        <taxon>Vibrio</taxon>
    </lineage>
</organism>
<reference evidence="6" key="1">
    <citation type="submission" date="2022-02" db="EMBL/GenBank/DDBJ databases">
        <title>Emergence and expansion in Europe of a Vibrio aestuarianus clonal complex pathogenic for oysters.</title>
        <authorList>
            <person name="Mesnil A."/>
            <person name="Travers M.-A."/>
        </authorList>
    </citation>
    <scope>NUCLEOTIDE SEQUENCE</scope>
    <source>
        <strain evidence="6">19_064_11T1</strain>
    </source>
</reference>
<feature type="binding site" evidence="3">
    <location>
        <position position="228"/>
    </location>
    <ligand>
        <name>substrate</name>
    </ligand>
</feature>
<protein>
    <recommendedName>
        <fullName evidence="1">Isoaspartyl dipeptidase</fullName>
        <ecNumber evidence="1">3.4.19.-</ecNumber>
    </recommendedName>
</protein>
<dbReference type="EMBL" id="JAKNBA010000066">
    <property type="protein sequence ID" value="MDE1244160.1"/>
    <property type="molecule type" value="Genomic_DNA"/>
</dbReference>
<comment type="similarity">
    <text evidence="1">Belongs to the peptidase M38 family.</text>
</comment>
<feature type="binding site" evidence="4">
    <location>
        <position position="64"/>
    </location>
    <ligand>
        <name>Zn(2+)</name>
        <dbReference type="ChEBI" id="CHEBI:29105"/>
        <label>1</label>
        <note>catalytic</note>
    </ligand>
</feature>
<feature type="binding site" evidence="3">
    <location>
        <position position="164"/>
    </location>
    <ligand>
        <name>substrate</name>
    </ligand>
</feature>
<evidence type="ECO:0000259" key="5">
    <source>
        <dbReference type="Pfam" id="PF01979"/>
    </source>
</evidence>
<dbReference type="InterPro" id="IPR006680">
    <property type="entry name" value="Amidohydro-rel"/>
</dbReference>
<dbReference type="EC" id="3.4.19.-" evidence="1"/>
<feature type="binding site" evidence="3">
    <location>
        <position position="100"/>
    </location>
    <ligand>
        <name>substrate</name>
    </ligand>
</feature>
<comment type="cofactor">
    <cofactor evidence="1 4">
        <name>Zn(2+)</name>
        <dbReference type="ChEBI" id="CHEBI:29105"/>
    </cofactor>
    <text evidence="1 4">Binds 2 Zn(2+) ions per subunit.</text>
</comment>
<dbReference type="AlphaFoldDB" id="A0A9X4F0W9"/>
<keyword evidence="1" id="KW-0482">Metalloprotease</keyword>
<dbReference type="PANTHER" id="PTHR11647:SF1">
    <property type="entry name" value="COLLAPSIN RESPONSE MEDIATOR PROTEIN"/>
    <property type="match status" value="1"/>
</dbReference>
<dbReference type="SUPFAM" id="SSF51338">
    <property type="entry name" value="Composite domain of metallo-dependent hydrolases"/>
    <property type="match status" value="1"/>
</dbReference>
<dbReference type="GO" id="GO:0005737">
    <property type="term" value="C:cytoplasm"/>
    <property type="evidence" value="ECO:0007669"/>
    <property type="project" value="UniProtKB-SubCell"/>
</dbReference>
<evidence type="ECO:0000313" key="7">
    <source>
        <dbReference type="Proteomes" id="UP001140979"/>
    </source>
</evidence>
<dbReference type="GO" id="GO:0006508">
    <property type="term" value="P:proteolysis"/>
    <property type="evidence" value="ECO:0007669"/>
    <property type="project" value="UniProtKB-KW"/>
</dbReference>
<feature type="binding site" evidence="3">
    <location>
        <position position="131"/>
    </location>
    <ligand>
        <name>substrate</name>
    </ligand>
</feature>
<dbReference type="InterPro" id="IPR050378">
    <property type="entry name" value="Metallo-dep_Hydrolases_sf"/>
</dbReference>
<dbReference type="PANTHER" id="PTHR11647">
    <property type="entry name" value="HYDRANTOINASE/DIHYDROPYRIMIDINASE FAMILY MEMBER"/>
    <property type="match status" value="1"/>
</dbReference>
<feature type="binding site" evidence="4">
    <location>
        <position position="196"/>
    </location>
    <ligand>
        <name>Zn(2+)</name>
        <dbReference type="ChEBI" id="CHEBI:29105"/>
        <label>2</label>
        <note>catalytic</note>
    </ligand>
</feature>
<gene>
    <name evidence="6" type="primary">iadA</name>
    <name evidence="6" type="ORF">L9W94_18875</name>
</gene>
<dbReference type="RefSeq" id="WP_274680957.1">
    <property type="nucleotide sequence ID" value="NZ_JAKNAO010000010.1"/>
</dbReference>
<evidence type="ECO:0000256" key="2">
    <source>
        <dbReference type="PIRSR" id="PIRSR001238-1"/>
    </source>
</evidence>
<keyword evidence="1" id="KW-0645">Protease</keyword>
<keyword evidence="1 6" id="KW-0378">Hydrolase</keyword>
<comment type="subcellular location">
    <subcellularLocation>
        <location evidence="1">Cytoplasm</location>
    </subcellularLocation>
</comment>
<dbReference type="GO" id="GO:0046872">
    <property type="term" value="F:metal ion binding"/>
    <property type="evidence" value="ECO:0007669"/>
    <property type="project" value="UniProtKB-KW"/>
</dbReference>
<comment type="PTM">
    <text evidence="1">Carboxylation allows a single lysine to coordinate two zinc ions.</text>
</comment>
<dbReference type="InterPro" id="IPR011059">
    <property type="entry name" value="Metal-dep_hydrolase_composite"/>
</dbReference>
<dbReference type="Proteomes" id="UP001140979">
    <property type="component" value="Unassembled WGS sequence"/>
</dbReference>
<dbReference type="GO" id="GO:0008798">
    <property type="term" value="F:beta-aspartyl-peptidase activity"/>
    <property type="evidence" value="ECO:0007669"/>
    <property type="project" value="InterPro"/>
</dbReference>
<evidence type="ECO:0000256" key="1">
    <source>
        <dbReference type="PIRNR" id="PIRNR001238"/>
    </source>
</evidence>
<sequence length="380" mass="40910">MIRLITNASLYTPEYIGIKHILIAGNKIEAIYDQDSCPQTPAFVEVLDAEGKCIVPGFVDGLVHYCGGGGEGGFKNRTPELFANEAMECGVTTLVGALGTDSLTRTVSNLLGKCRELQEHGLSAYFYSGSYHIPLKTLTTSVESDLLYIPDIIGVGEVALADHRASVISFDDLLDIARKTKTAASLAGKKGVVFCHMGDSPEQLSLIRNVVEQSDISHEHFIPTHCNRNPHLFEDAIRYGQEGGYIDFTTSTNEGLIQDGEVISAKAIKLALEAGVAPSLITLSSDANASLPRFDENGNTIGVDVGRISSLFDSVKQSHFEFDVSFEKALACITKNPAQALGLVQKGHIQVGADADMVMLSKDTLDIEAVWALGHQVYTC</sequence>
<dbReference type="InterPro" id="IPR010229">
    <property type="entry name" value="Pept_M38_dipep"/>
</dbReference>
<proteinExistence type="inferred from homology"/>
<dbReference type="InterPro" id="IPR032466">
    <property type="entry name" value="Metal_Hydrolase"/>
</dbReference>
<dbReference type="Gene3D" id="2.30.40.10">
    <property type="entry name" value="Urease, subunit C, domain 1"/>
    <property type="match status" value="1"/>
</dbReference>